<dbReference type="InterPro" id="IPR010064">
    <property type="entry name" value="HK97-gp10_tail"/>
</dbReference>
<evidence type="ECO:0000313" key="3">
    <source>
        <dbReference type="Proteomes" id="UP000602647"/>
    </source>
</evidence>
<evidence type="ECO:0000256" key="1">
    <source>
        <dbReference type="SAM" id="MobiDB-lite"/>
    </source>
</evidence>
<accession>A0A923NQN3</accession>
<dbReference type="Pfam" id="PF04883">
    <property type="entry name" value="HK97-gp10_like"/>
    <property type="match status" value="1"/>
</dbReference>
<proteinExistence type="predicted"/>
<dbReference type="AlphaFoldDB" id="A0A923NQN3"/>
<protein>
    <submittedName>
        <fullName evidence="2">HK97 gp10 family phage protein</fullName>
    </submittedName>
</protein>
<feature type="compositionally biased region" description="Basic and acidic residues" evidence="1">
    <location>
        <begin position="48"/>
        <end position="64"/>
    </location>
</feature>
<dbReference type="Proteomes" id="UP000602647">
    <property type="component" value="Unassembled WGS sequence"/>
</dbReference>
<name>A0A923NQN3_9FIRM</name>
<reference evidence="2" key="1">
    <citation type="submission" date="2020-08" db="EMBL/GenBank/DDBJ databases">
        <title>Genome public.</title>
        <authorList>
            <person name="Liu C."/>
            <person name="Sun Q."/>
        </authorList>
    </citation>
    <scope>NUCLEOTIDE SEQUENCE</scope>
    <source>
        <strain evidence="2">BX12</strain>
    </source>
</reference>
<evidence type="ECO:0000313" key="2">
    <source>
        <dbReference type="EMBL" id="MBC6681319.1"/>
    </source>
</evidence>
<dbReference type="EMBL" id="JACRYT010000033">
    <property type="protein sequence ID" value="MBC6681319.1"/>
    <property type="molecule type" value="Genomic_DNA"/>
</dbReference>
<dbReference type="RefSeq" id="WP_187304415.1">
    <property type="nucleotide sequence ID" value="NZ_JACRYT010000033.1"/>
</dbReference>
<comment type="caution">
    <text evidence="2">The sequence shown here is derived from an EMBL/GenBank/DDBJ whole genome shotgun (WGS) entry which is preliminary data.</text>
</comment>
<sequence>MGIEFELEGTGELETSLKKAMKQYPASAERVLKKEARRVAKDLKQRVRTEAKGHHYVSEGETHKPLANSFRPGKVIRSGSKMTAAVTSNAPHYHLYEEGHGMFTHSGRYVGDVKGRKTVARYMSQRSEKADEIGEQVLNEILKEVGLD</sequence>
<keyword evidence="3" id="KW-1185">Reference proteome</keyword>
<gene>
    <name evidence="2" type="ORF">H9L42_16030</name>
</gene>
<organism evidence="2 3">
    <name type="scientific">Zhenpiania hominis</name>
    <dbReference type="NCBI Taxonomy" id="2763644"/>
    <lineage>
        <taxon>Bacteria</taxon>
        <taxon>Bacillati</taxon>
        <taxon>Bacillota</taxon>
        <taxon>Clostridia</taxon>
        <taxon>Peptostreptococcales</taxon>
        <taxon>Anaerovoracaceae</taxon>
        <taxon>Zhenpiania</taxon>
    </lineage>
</organism>
<feature type="region of interest" description="Disordered" evidence="1">
    <location>
        <begin position="48"/>
        <end position="71"/>
    </location>
</feature>